<keyword evidence="5" id="KW-1185">Reference proteome</keyword>
<protein>
    <submittedName>
        <fullName evidence="4">Nitroreductase family protein</fullName>
    </submittedName>
</protein>
<proteinExistence type="inferred from homology"/>
<evidence type="ECO:0000259" key="3">
    <source>
        <dbReference type="Pfam" id="PF00881"/>
    </source>
</evidence>
<dbReference type="CDD" id="cd02137">
    <property type="entry name" value="MhqN-like"/>
    <property type="match status" value="1"/>
</dbReference>
<evidence type="ECO:0000256" key="1">
    <source>
        <dbReference type="ARBA" id="ARBA00007118"/>
    </source>
</evidence>
<dbReference type="EMBL" id="JAJKFT010000010">
    <property type="protein sequence ID" value="MCC9631641.1"/>
    <property type="molecule type" value="Genomic_DNA"/>
</dbReference>
<dbReference type="InterPro" id="IPR000415">
    <property type="entry name" value="Nitroreductase-like"/>
</dbReference>
<reference evidence="4" key="1">
    <citation type="submission" date="2021-11" db="EMBL/GenBank/DDBJ databases">
        <title>Genome sequence.</title>
        <authorList>
            <person name="Sun Q."/>
        </authorList>
    </citation>
    <scope>NUCLEOTIDE SEQUENCE</scope>
    <source>
        <strain evidence="4">JC732</strain>
    </source>
</reference>
<dbReference type="AlphaFoldDB" id="A0A9X1MRP8"/>
<name>A0A9X1MRP8_9BACT</name>
<comment type="caution">
    <text evidence="4">The sequence shown here is derived from an EMBL/GenBank/DDBJ whole genome shotgun (WGS) entry which is preliminary data.</text>
</comment>
<evidence type="ECO:0000313" key="5">
    <source>
        <dbReference type="Proteomes" id="UP001139103"/>
    </source>
</evidence>
<feature type="domain" description="Nitroreductase" evidence="3">
    <location>
        <begin position="7"/>
        <end position="177"/>
    </location>
</feature>
<dbReference type="PANTHER" id="PTHR43673">
    <property type="entry name" value="NAD(P)H NITROREDUCTASE YDGI-RELATED"/>
    <property type="match status" value="1"/>
</dbReference>
<dbReference type="PANTHER" id="PTHR43673:SF12">
    <property type="entry name" value="PROTEIN DRGA"/>
    <property type="match status" value="1"/>
</dbReference>
<organism evidence="4 5">
    <name type="scientific">Blastopirellula sediminis</name>
    <dbReference type="NCBI Taxonomy" id="2894196"/>
    <lineage>
        <taxon>Bacteria</taxon>
        <taxon>Pseudomonadati</taxon>
        <taxon>Planctomycetota</taxon>
        <taxon>Planctomycetia</taxon>
        <taxon>Pirellulales</taxon>
        <taxon>Pirellulaceae</taxon>
        <taxon>Blastopirellula</taxon>
    </lineage>
</organism>
<dbReference type="RefSeq" id="WP_230223980.1">
    <property type="nucleotide sequence ID" value="NZ_JAJKFT010000010.1"/>
</dbReference>
<sequence>MDTFDAIYQRRSIKHYDPTHEMTEEEVAKLMDAALQSPTSFNMQNWRFVVVRNKEVRKRLRAAAYGQAQVEEASLVIVLCAHLGAHGLEPHRYWRESPPEVGKKLADMLFNLYEGNEQLQRDEAMRSVGIAGQTIMLAAKAMGYDSCPMVGYDPKKVAEVIRLPEDHVLGYLITVGKAVKPAWPKPGQLEPEEVVIHDQFQ</sequence>
<dbReference type="Gene3D" id="3.40.109.10">
    <property type="entry name" value="NADH Oxidase"/>
    <property type="match status" value="1"/>
</dbReference>
<dbReference type="GO" id="GO:0016491">
    <property type="term" value="F:oxidoreductase activity"/>
    <property type="evidence" value="ECO:0007669"/>
    <property type="project" value="UniProtKB-KW"/>
</dbReference>
<accession>A0A9X1MRP8</accession>
<dbReference type="InterPro" id="IPR029479">
    <property type="entry name" value="Nitroreductase"/>
</dbReference>
<evidence type="ECO:0000313" key="4">
    <source>
        <dbReference type="EMBL" id="MCC9631641.1"/>
    </source>
</evidence>
<dbReference type="SUPFAM" id="SSF55469">
    <property type="entry name" value="FMN-dependent nitroreductase-like"/>
    <property type="match status" value="1"/>
</dbReference>
<dbReference type="Pfam" id="PF00881">
    <property type="entry name" value="Nitroreductase"/>
    <property type="match status" value="1"/>
</dbReference>
<keyword evidence="2" id="KW-0560">Oxidoreductase</keyword>
<evidence type="ECO:0000256" key="2">
    <source>
        <dbReference type="ARBA" id="ARBA00023002"/>
    </source>
</evidence>
<comment type="similarity">
    <text evidence="1">Belongs to the nitroreductase family.</text>
</comment>
<gene>
    <name evidence="4" type="ORF">LOC68_24860</name>
</gene>
<dbReference type="Proteomes" id="UP001139103">
    <property type="component" value="Unassembled WGS sequence"/>
</dbReference>